<dbReference type="EMBL" id="LBWL01000023">
    <property type="protein sequence ID" value="KKR07523.1"/>
    <property type="molecule type" value="Genomic_DNA"/>
</dbReference>
<dbReference type="Proteomes" id="UP000033996">
    <property type="component" value="Unassembled WGS sequence"/>
</dbReference>
<dbReference type="GO" id="GO:0005886">
    <property type="term" value="C:plasma membrane"/>
    <property type="evidence" value="ECO:0007669"/>
    <property type="project" value="TreeGrafter"/>
</dbReference>
<dbReference type="InterPro" id="IPR042177">
    <property type="entry name" value="Cell/Rod_1"/>
</dbReference>
<evidence type="ECO:0000256" key="3">
    <source>
        <dbReference type="ARBA" id="ARBA00022960"/>
    </source>
</evidence>
<dbReference type="PANTHER" id="PTHR34138">
    <property type="entry name" value="CELL SHAPE-DETERMINING PROTEIN MREC"/>
    <property type="match status" value="1"/>
</dbReference>
<dbReference type="PIRSF" id="PIRSF038471">
    <property type="entry name" value="MreC"/>
    <property type="match status" value="1"/>
</dbReference>
<organism evidence="6 7">
    <name type="scientific">Candidatus Yanofskybacteria bacterium GW2011_GWD1_39_16</name>
    <dbReference type="NCBI Taxonomy" id="1619030"/>
    <lineage>
        <taxon>Bacteria</taxon>
        <taxon>Candidatus Yanofskyibacteriota</taxon>
    </lineage>
</organism>
<sequence length="260" mass="29356">MLQKKPYKILLVAIILALSLVLASRHFGPLEFGYDILEKPFMWLYSNSQILKKFGSSIHNWRSLASENEILKRENIAINQRLADYKNLQSENQYFKKSLGLKELLNKELIYANIFSEVLGINEAVFLINRGQNVGISEGMVVTTEEGILIGKISEARDHYSKVTTIRDPNFRITARTQESNISGIAEGALINGMYLKLVIQSENIKEGELLISSGDDFFPPALIIGKIQNIESSQGDTFKIVRVKPMFESLSFARVVIIK</sequence>
<reference evidence="6 7" key="1">
    <citation type="journal article" date="2015" name="Nature">
        <title>rRNA introns, odd ribosomes, and small enigmatic genomes across a large radiation of phyla.</title>
        <authorList>
            <person name="Brown C.T."/>
            <person name="Hug L.A."/>
            <person name="Thomas B.C."/>
            <person name="Sharon I."/>
            <person name="Castelle C.J."/>
            <person name="Singh A."/>
            <person name="Wilkins M.J."/>
            <person name="Williams K.H."/>
            <person name="Banfield J.F."/>
        </authorList>
    </citation>
    <scope>NUCLEOTIDE SEQUENCE [LARGE SCALE GENOMIC DNA]</scope>
</reference>
<evidence type="ECO:0000313" key="6">
    <source>
        <dbReference type="EMBL" id="KKR07523.1"/>
    </source>
</evidence>
<dbReference type="Gene3D" id="2.40.10.350">
    <property type="entry name" value="Rod shape-determining protein MreC, domain 2"/>
    <property type="match status" value="1"/>
</dbReference>
<evidence type="ECO:0000259" key="5">
    <source>
        <dbReference type="Pfam" id="PF04085"/>
    </source>
</evidence>
<accession>A0A837HPI3</accession>
<dbReference type="AlphaFoldDB" id="A0A837HPI3"/>
<dbReference type="InterPro" id="IPR007221">
    <property type="entry name" value="MreC"/>
</dbReference>
<evidence type="ECO:0000256" key="4">
    <source>
        <dbReference type="ARBA" id="ARBA00032089"/>
    </source>
</evidence>
<dbReference type="PANTHER" id="PTHR34138:SF1">
    <property type="entry name" value="CELL SHAPE-DETERMINING PROTEIN MREC"/>
    <property type="match status" value="1"/>
</dbReference>
<evidence type="ECO:0000256" key="1">
    <source>
        <dbReference type="ARBA" id="ARBA00009369"/>
    </source>
</evidence>
<dbReference type="InterPro" id="IPR055342">
    <property type="entry name" value="MreC_beta-barrel_core"/>
</dbReference>
<gene>
    <name evidence="6" type="ORF">UT35_C0023G0003</name>
</gene>
<evidence type="ECO:0000256" key="2">
    <source>
        <dbReference type="ARBA" id="ARBA00013855"/>
    </source>
</evidence>
<dbReference type="GO" id="GO:0008360">
    <property type="term" value="P:regulation of cell shape"/>
    <property type="evidence" value="ECO:0007669"/>
    <property type="project" value="UniProtKB-KW"/>
</dbReference>
<comment type="similarity">
    <text evidence="1">Belongs to the MreC family.</text>
</comment>
<dbReference type="NCBIfam" id="TIGR00219">
    <property type="entry name" value="mreC"/>
    <property type="match status" value="1"/>
</dbReference>
<dbReference type="Gene3D" id="2.40.10.340">
    <property type="entry name" value="Rod shape-determining protein MreC, domain 1"/>
    <property type="match status" value="1"/>
</dbReference>
<dbReference type="InterPro" id="IPR042175">
    <property type="entry name" value="Cell/Rod_MreC_2"/>
</dbReference>
<comment type="caution">
    <text evidence="6">The sequence shown here is derived from an EMBL/GenBank/DDBJ whole genome shotgun (WGS) entry which is preliminary data.</text>
</comment>
<evidence type="ECO:0000313" key="7">
    <source>
        <dbReference type="Proteomes" id="UP000033996"/>
    </source>
</evidence>
<proteinExistence type="inferred from homology"/>
<feature type="domain" description="Rod shape-determining protein MreC beta-barrel core" evidence="5">
    <location>
        <begin position="125"/>
        <end position="260"/>
    </location>
</feature>
<protein>
    <recommendedName>
        <fullName evidence="2">Cell shape-determining protein MreC</fullName>
    </recommendedName>
    <alternativeName>
        <fullName evidence="4">Cell shape protein MreC</fullName>
    </alternativeName>
</protein>
<dbReference type="Pfam" id="PF04085">
    <property type="entry name" value="MreC"/>
    <property type="match status" value="1"/>
</dbReference>
<name>A0A837HPI3_9BACT</name>
<keyword evidence="3" id="KW-0133">Cell shape</keyword>